<organism evidence="8 9">
    <name type="scientific">Crenobacter oryzisoli</name>
    <dbReference type="NCBI Taxonomy" id="3056844"/>
    <lineage>
        <taxon>Bacteria</taxon>
        <taxon>Pseudomonadati</taxon>
        <taxon>Pseudomonadota</taxon>
        <taxon>Betaproteobacteria</taxon>
        <taxon>Neisseriales</taxon>
        <taxon>Neisseriaceae</taxon>
        <taxon>Crenobacter</taxon>
    </lineage>
</organism>
<feature type="transmembrane region" description="Helical" evidence="6">
    <location>
        <begin position="128"/>
        <end position="146"/>
    </location>
</feature>
<sequence length="169" mass="18994">MSETYLFPGWWRRLASLLYELLLITAVLLGASAAYTPLITWLGHSPLLDLGQQLWQVLLLFGYFGYAWTRSGQTVAMKTWRLKLIGAHGAPLDWPRAALRYLIALALFAGMPLIAYKGLAVELGAGKHALTAALLWWIVPLGFAYFDPEKQFLHDRLAGTRLVRVKPTR</sequence>
<proteinExistence type="predicted"/>
<dbReference type="InterPro" id="IPR010432">
    <property type="entry name" value="RDD"/>
</dbReference>
<evidence type="ECO:0000256" key="3">
    <source>
        <dbReference type="ARBA" id="ARBA00022692"/>
    </source>
</evidence>
<comment type="caution">
    <text evidence="8">The sequence shown here is derived from an EMBL/GenBank/DDBJ whole genome shotgun (WGS) entry which is preliminary data.</text>
</comment>
<dbReference type="RefSeq" id="WP_289829264.1">
    <property type="nucleotide sequence ID" value="NZ_JAUEDK010000009.1"/>
</dbReference>
<keyword evidence="3 6" id="KW-0812">Transmembrane</keyword>
<comment type="subcellular location">
    <subcellularLocation>
        <location evidence="1">Cell membrane</location>
        <topology evidence="1">Multi-pass membrane protein</topology>
    </subcellularLocation>
</comment>
<accession>A0ABT7XLR2</accession>
<feature type="transmembrane region" description="Helical" evidence="6">
    <location>
        <begin position="21"/>
        <end position="42"/>
    </location>
</feature>
<keyword evidence="9" id="KW-1185">Reference proteome</keyword>
<evidence type="ECO:0000313" key="9">
    <source>
        <dbReference type="Proteomes" id="UP001168540"/>
    </source>
</evidence>
<evidence type="ECO:0000313" key="8">
    <source>
        <dbReference type="EMBL" id="MDN0074690.1"/>
    </source>
</evidence>
<dbReference type="Pfam" id="PF06271">
    <property type="entry name" value="RDD"/>
    <property type="match status" value="1"/>
</dbReference>
<keyword evidence="4 6" id="KW-1133">Transmembrane helix</keyword>
<dbReference type="Proteomes" id="UP001168540">
    <property type="component" value="Unassembled WGS sequence"/>
</dbReference>
<dbReference type="InterPro" id="IPR051791">
    <property type="entry name" value="Pra-immunoreactive"/>
</dbReference>
<dbReference type="EMBL" id="JAUEDK010000009">
    <property type="protein sequence ID" value="MDN0074690.1"/>
    <property type="molecule type" value="Genomic_DNA"/>
</dbReference>
<name>A0ABT7XLR2_9NEIS</name>
<dbReference type="PANTHER" id="PTHR36115:SF10">
    <property type="entry name" value="RDD DOMAIN-CONTAINING PROTEIN"/>
    <property type="match status" value="1"/>
</dbReference>
<evidence type="ECO:0000256" key="5">
    <source>
        <dbReference type="ARBA" id="ARBA00023136"/>
    </source>
</evidence>
<feature type="transmembrane region" description="Helical" evidence="6">
    <location>
        <begin position="97"/>
        <end position="116"/>
    </location>
</feature>
<evidence type="ECO:0000259" key="7">
    <source>
        <dbReference type="Pfam" id="PF06271"/>
    </source>
</evidence>
<evidence type="ECO:0000256" key="6">
    <source>
        <dbReference type="SAM" id="Phobius"/>
    </source>
</evidence>
<evidence type="ECO:0000256" key="2">
    <source>
        <dbReference type="ARBA" id="ARBA00022475"/>
    </source>
</evidence>
<keyword evidence="2" id="KW-1003">Cell membrane</keyword>
<evidence type="ECO:0000256" key="4">
    <source>
        <dbReference type="ARBA" id="ARBA00022989"/>
    </source>
</evidence>
<protein>
    <submittedName>
        <fullName evidence="8">RDD family protein</fullName>
    </submittedName>
</protein>
<gene>
    <name evidence="8" type="ORF">QU481_07260</name>
</gene>
<feature type="transmembrane region" description="Helical" evidence="6">
    <location>
        <begin position="54"/>
        <end position="76"/>
    </location>
</feature>
<dbReference type="PANTHER" id="PTHR36115">
    <property type="entry name" value="PROLINE-RICH ANTIGEN HOMOLOG-RELATED"/>
    <property type="match status" value="1"/>
</dbReference>
<evidence type="ECO:0000256" key="1">
    <source>
        <dbReference type="ARBA" id="ARBA00004651"/>
    </source>
</evidence>
<keyword evidence="5 6" id="KW-0472">Membrane</keyword>
<feature type="domain" description="RDD" evidence="7">
    <location>
        <begin position="8"/>
        <end position="159"/>
    </location>
</feature>
<reference evidence="8" key="1">
    <citation type="submission" date="2023-06" db="EMBL/GenBank/DDBJ databases">
        <authorList>
            <person name="Zhang S."/>
        </authorList>
    </citation>
    <scope>NUCLEOTIDE SEQUENCE</scope>
    <source>
        <strain evidence="8">SG2303</strain>
    </source>
</reference>